<comment type="subcellular location">
    <subcellularLocation>
        <location evidence="1">Membrane</location>
        <topology evidence="1">Multi-pass membrane protein</topology>
    </subcellularLocation>
</comment>
<dbReference type="InterPro" id="IPR005829">
    <property type="entry name" value="Sugar_transporter_CS"/>
</dbReference>
<dbReference type="AlphaFoldDB" id="A0A367PM75"/>
<keyword evidence="3 5" id="KW-1133">Transmembrane helix</keyword>
<evidence type="ECO:0000313" key="8">
    <source>
        <dbReference type="Proteomes" id="UP000253501"/>
    </source>
</evidence>
<evidence type="ECO:0000256" key="3">
    <source>
        <dbReference type="ARBA" id="ARBA00022989"/>
    </source>
</evidence>
<keyword evidence="4 5" id="KW-0472">Membrane</keyword>
<dbReference type="InterPro" id="IPR036259">
    <property type="entry name" value="MFS_trans_sf"/>
</dbReference>
<feature type="transmembrane region" description="Helical" evidence="5">
    <location>
        <begin position="380"/>
        <end position="396"/>
    </location>
</feature>
<sequence length="429" mass="44927">MTAFHHDAGYERRTLVLLGLSFGLVGFDRWLMAPLFPHMMRELGLNFSQLGSMIGVLGVAWGLWSIAMGPLSDRIGRRKILVVTMVAFSLLSSLSGFASGFMSLMLLRAAMGVAEGTFTPASLAANSEASLPARRGLNLGLQLSMMPLMGLGLAPIVATQLLQIVPSWHWVFTISAVPGLVIAALIWRCIHDRRAAAPAAAADHAGKPRWTELLVRRNVIVATAAILCAMSGIFVIGAMVPTYLVTVLHLDTQSMGFVASAVGFGGFFGSFVLAGISDYIGRRPTALIAFAAAAVLLYCFSCTGSNPKLLFALLFGVAFFAIGLLSLLSGPVATEAAPPGLVASTIGLVSGVGEIFGGGVAPVIAGFVAQHFGLARTLDFALYSLIAGAVIAVLLVETAPRRRASGIAASHATEDVLVSITPHQERSLP</sequence>
<feature type="transmembrane region" description="Helical" evidence="5">
    <location>
        <begin position="286"/>
        <end position="303"/>
    </location>
</feature>
<evidence type="ECO:0000259" key="6">
    <source>
        <dbReference type="PROSITE" id="PS50850"/>
    </source>
</evidence>
<dbReference type="RefSeq" id="WP_114131454.1">
    <property type="nucleotide sequence ID" value="NZ_CP068436.1"/>
</dbReference>
<accession>A0A367PM75</accession>
<feature type="transmembrane region" description="Helical" evidence="5">
    <location>
        <begin position="309"/>
        <end position="328"/>
    </location>
</feature>
<dbReference type="SUPFAM" id="SSF103473">
    <property type="entry name" value="MFS general substrate transporter"/>
    <property type="match status" value="1"/>
</dbReference>
<feature type="domain" description="Major facilitator superfamily (MFS) profile" evidence="6">
    <location>
        <begin position="14"/>
        <end position="404"/>
    </location>
</feature>
<keyword evidence="2 5" id="KW-0812">Transmembrane</keyword>
<protein>
    <submittedName>
        <fullName evidence="7">MFS transporter</fullName>
    </submittedName>
</protein>
<dbReference type="PANTHER" id="PTHR23508:SF10">
    <property type="entry name" value="CARBOXYLIC ACID TRANSPORTER PROTEIN HOMOLOG"/>
    <property type="match status" value="1"/>
</dbReference>
<dbReference type="Pfam" id="PF07690">
    <property type="entry name" value="MFS_1"/>
    <property type="match status" value="1"/>
</dbReference>
<dbReference type="PANTHER" id="PTHR23508">
    <property type="entry name" value="CARBOXYLIC ACID TRANSPORTER PROTEIN HOMOLOG"/>
    <property type="match status" value="1"/>
</dbReference>
<evidence type="ECO:0000313" key="7">
    <source>
        <dbReference type="EMBL" id="RCJ09009.1"/>
    </source>
</evidence>
<evidence type="ECO:0000256" key="2">
    <source>
        <dbReference type="ARBA" id="ARBA00022692"/>
    </source>
</evidence>
<feature type="transmembrane region" description="Helical" evidence="5">
    <location>
        <begin position="47"/>
        <end position="68"/>
    </location>
</feature>
<dbReference type="InterPro" id="IPR020846">
    <property type="entry name" value="MFS_dom"/>
</dbReference>
<dbReference type="GO" id="GO:0046943">
    <property type="term" value="F:carboxylic acid transmembrane transporter activity"/>
    <property type="evidence" value="ECO:0007669"/>
    <property type="project" value="TreeGrafter"/>
</dbReference>
<feature type="transmembrane region" description="Helical" evidence="5">
    <location>
        <begin position="219"/>
        <end position="244"/>
    </location>
</feature>
<evidence type="ECO:0000256" key="1">
    <source>
        <dbReference type="ARBA" id="ARBA00004141"/>
    </source>
</evidence>
<dbReference type="Gene3D" id="1.20.1250.20">
    <property type="entry name" value="MFS general substrate transporter like domains"/>
    <property type="match status" value="2"/>
</dbReference>
<reference evidence="7 8" key="1">
    <citation type="submission" date="2018-04" db="EMBL/GenBank/DDBJ databases">
        <title>Cupriavidus necator CR12 genome sequencing and assembly.</title>
        <authorList>
            <person name="Ben Fekih I."/>
            <person name="Mazhar H.S."/>
            <person name="Bello S.K."/>
            <person name="Rensing C."/>
        </authorList>
    </citation>
    <scope>NUCLEOTIDE SEQUENCE [LARGE SCALE GENOMIC DNA]</scope>
    <source>
        <strain evidence="7 8">CR12</strain>
    </source>
</reference>
<feature type="transmembrane region" description="Helical" evidence="5">
    <location>
        <begin position="80"/>
        <end position="99"/>
    </location>
</feature>
<evidence type="ECO:0000256" key="5">
    <source>
        <dbReference type="SAM" id="Phobius"/>
    </source>
</evidence>
<feature type="transmembrane region" description="Helical" evidence="5">
    <location>
        <begin position="340"/>
        <end position="368"/>
    </location>
</feature>
<dbReference type="Proteomes" id="UP000253501">
    <property type="component" value="Unassembled WGS sequence"/>
</dbReference>
<comment type="caution">
    <text evidence="7">The sequence shown here is derived from an EMBL/GenBank/DDBJ whole genome shotgun (WGS) entry which is preliminary data.</text>
</comment>
<dbReference type="PROSITE" id="PS50850">
    <property type="entry name" value="MFS"/>
    <property type="match status" value="1"/>
</dbReference>
<gene>
    <name evidence="7" type="ORF">DDK22_07765</name>
</gene>
<organism evidence="7 8">
    <name type="scientific">Cupriavidus necator</name>
    <name type="common">Alcaligenes eutrophus</name>
    <name type="synonym">Ralstonia eutropha</name>
    <dbReference type="NCBI Taxonomy" id="106590"/>
    <lineage>
        <taxon>Bacteria</taxon>
        <taxon>Pseudomonadati</taxon>
        <taxon>Pseudomonadota</taxon>
        <taxon>Betaproteobacteria</taxon>
        <taxon>Burkholderiales</taxon>
        <taxon>Burkholderiaceae</taxon>
        <taxon>Cupriavidus</taxon>
    </lineage>
</organism>
<feature type="transmembrane region" description="Helical" evidence="5">
    <location>
        <begin position="15"/>
        <end position="35"/>
    </location>
</feature>
<dbReference type="InterPro" id="IPR011701">
    <property type="entry name" value="MFS"/>
</dbReference>
<dbReference type="GO" id="GO:0005886">
    <property type="term" value="C:plasma membrane"/>
    <property type="evidence" value="ECO:0007669"/>
    <property type="project" value="TreeGrafter"/>
</dbReference>
<evidence type="ECO:0000256" key="4">
    <source>
        <dbReference type="ARBA" id="ARBA00023136"/>
    </source>
</evidence>
<feature type="transmembrane region" description="Helical" evidence="5">
    <location>
        <begin position="256"/>
        <end position="274"/>
    </location>
</feature>
<feature type="transmembrane region" description="Helical" evidence="5">
    <location>
        <begin position="168"/>
        <end position="187"/>
    </location>
</feature>
<dbReference type="PROSITE" id="PS00216">
    <property type="entry name" value="SUGAR_TRANSPORT_1"/>
    <property type="match status" value="2"/>
</dbReference>
<dbReference type="EMBL" id="QDHA01000017">
    <property type="protein sequence ID" value="RCJ09009.1"/>
    <property type="molecule type" value="Genomic_DNA"/>
</dbReference>
<proteinExistence type="predicted"/>
<name>A0A367PM75_CUPNE</name>